<evidence type="ECO:0000313" key="3">
    <source>
        <dbReference type="Proteomes" id="UP000281813"/>
    </source>
</evidence>
<reference evidence="2 3" key="1">
    <citation type="journal article" date="2015" name="Antonie Van Leeuwenhoek">
        <title>Oceanobacillus bengalensis sp. nov., a bacterium isolated from seawater of the Bay of Bengal.</title>
        <authorList>
            <person name="Yongchang O."/>
            <person name="Xiang W."/>
            <person name="Wang G."/>
        </authorList>
    </citation>
    <scope>NUCLEOTIDE SEQUENCE [LARGE SCALE GENOMIC DNA]</scope>
    <source>
        <strain evidence="2 3">MCCC 1K00260</strain>
    </source>
</reference>
<keyword evidence="1" id="KW-1133">Transmembrane helix</keyword>
<feature type="transmembrane region" description="Helical" evidence="1">
    <location>
        <begin position="18"/>
        <end position="39"/>
    </location>
</feature>
<keyword evidence="1" id="KW-0472">Membrane</keyword>
<evidence type="ECO:0000313" key="2">
    <source>
        <dbReference type="EMBL" id="RKQ18799.1"/>
    </source>
</evidence>
<dbReference type="AlphaFoldDB" id="A0A494Z9T0"/>
<comment type="caution">
    <text evidence="2">The sequence shown here is derived from an EMBL/GenBank/DDBJ whole genome shotgun (WGS) entry which is preliminary data.</text>
</comment>
<dbReference type="OrthoDB" id="2360495at2"/>
<organism evidence="2 3">
    <name type="scientific">Oceanobacillus bengalensis</name>
    <dbReference type="NCBI Taxonomy" id="1435466"/>
    <lineage>
        <taxon>Bacteria</taxon>
        <taxon>Bacillati</taxon>
        <taxon>Bacillota</taxon>
        <taxon>Bacilli</taxon>
        <taxon>Bacillales</taxon>
        <taxon>Bacillaceae</taxon>
        <taxon>Oceanobacillus</taxon>
    </lineage>
</organism>
<feature type="transmembrane region" description="Helical" evidence="1">
    <location>
        <begin position="135"/>
        <end position="155"/>
    </location>
</feature>
<feature type="transmembrane region" description="Helical" evidence="1">
    <location>
        <begin position="51"/>
        <end position="76"/>
    </location>
</feature>
<sequence length="180" mass="20863">MNCWKSIKFNKEFGKVRLFLISTSIGILTFIILYVPFSIIHDTHHVRESGIIPFIIAVSLLPSIHSIMHILPLIIMNKRVKVNYKRNMNCIPTFTYYTKTHVTKKVSLFVAISPTVFITLPGLIASFVFTDYYVYFLLYTCIHIGVTFIDFWFIVHVIQAPKKAYIHNENDGFDILLEAN</sequence>
<accession>A0A494Z9T0</accession>
<proteinExistence type="predicted"/>
<gene>
    <name evidence="2" type="ORF">D8M05_01440</name>
</gene>
<dbReference type="RefSeq" id="WP_121127884.1">
    <property type="nucleotide sequence ID" value="NZ_JBHUFK010000020.1"/>
</dbReference>
<keyword evidence="3" id="KW-1185">Reference proteome</keyword>
<keyword evidence="1" id="KW-0812">Transmembrane</keyword>
<name>A0A494Z9T0_9BACI</name>
<dbReference type="InterPro" id="IPR021683">
    <property type="entry name" value="DUF3267"/>
</dbReference>
<feature type="transmembrane region" description="Helical" evidence="1">
    <location>
        <begin position="106"/>
        <end position="129"/>
    </location>
</feature>
<evidence type="ECO:0000256" key="1">
    <source>
        <dbReference type="SAM" id="Phobius"/>
    </source>
</evidence>
<dbReference type="Pfam" id="PF11667">
    <property type="entry name" value="DUF3267"/>
    <property type="match status" value="1"/>
</dbReference>
<protein>
    <submittedName>
        <fullName evidence="2">DUF3267 domain-containing protein</fullName>
    </submittedName>
</protein>
<dbReference type="Proteomes" id="UP000281813">
    <property type="component" value="Unassembled WGS sequence"/>
</dbReference>
<dbReference type="EMBL" id="RBZO01000001">
    <property type="protein sequence ID" value="RKQ18799.1"/>
    <property type="molecule type" value="Genomic_DNA"/>
</dbReference>